<reference evidence="2 3" key="1">
    <citation type="submission" date="2018-01" db="EMBL/GenBank/DDBJ databases">
        <authorList>
            <person name="Gaut B.S."/>
            <person name="Morton B.R."/>
            <person name="Clegg M.T."/>
            <person name="Duvall M.R."/>
        </authorList>
    </citation>
    <scope>NUCLEOTIDE SEQUENCE [LARGE SCALE GENOMIC DNA]</scope>
    <source>
        <strain evidence="2">Cupriavidus taiwanensis cmp 52</strain>
    </source>
</reference>
<sequence>MTGKNQHVVPHKDGWAVKGAGNQRATSVHDTQQQAIDAARDIARNQQSELVIHRPDGRIRDKDSHGNDSFPPKG</sequence>
<evidence type="ECO:0008006" key="4">
    <source>
        <dbReference type="Google" id="ProtNLM"/>
    </source>
</evidence>
<dbReference type="Proteomes" id="UP000256805">
    <property type="component" value="Unassembled WGS sequence"/>
</dbReference>
<gene>
    <name evidence="2" type="ORF">CBM2634_U120014</name>
</gene>
<dbReference type="AlphaFoldDB" id="A0A375JD70"/>
<dbReference type="Pfam" id="PF09954">
    <property type="entry name" value="DUF2188"/>
    <property type="match status" value="1"/>
</dbReference>
<evidence type="ECO:0000256" key="1">
    <source>
        <dbReference type="SAM" id="MobiDB-lite"/>
    </source>
</evidence>
<dbReference type="EMBL" id="OVTA01000075">
    <property type="protein sequence ID" value="SPS02501.1"/>
    <property type="molecule type" value="Genomic_DNA"/>
</dbReference>
<organism evidence="2 3">
    <name type="scientific">Cupriavidus taiwanensis</name>
    <dbReference type="NCBI Taxonomy" id="164546"/>
    <lineage>
        <taxon>Bacteria</taxon>
        <taxon>Pseudomonadati</taxon>
        <taxon>Pseudomonadota</taxon>
        <taxon>Betaproteobacteria</taxon>
        <taxon>Burkholderiales</taxon>
        <taxon>Burkholderiaceae</taxon>
        <taxon>Cupriavidus</taxon>
    </lineage>
</organism>
<evidence type="ECO:0000313" key="2">
    <source>
        <dbReference type="EMBL" id="SPS02501.1"/>
    </source>
</evidence>
<evidence type="ECO:0000313" key="3">
    <source>
        <dbReference type="Proteomes" id="UP000256805"/>
    </source>
</evidence>
<feature type="compositionally biased region" description="Basic and acidic residues" evidence="1">
    <location>
        <begin position="54"/>
        <end position="66"/>
    </location>
</feature>
<protein>
    <recommendedName>
        <fullName evidence="4">DUF2188 domain-containing protein</fullName>
    </recommendedName>
</protein>
<dbReference type="InterPro" id="IPR018691">
    <property type="entry name" value="DUF2188"/>
</dbReference>
<feature type="region of interest" description="Disordered" evidence="1">
    <location>
        <begin position="54"/>
        <end position="74"/>
    </location>
</feature>
<feature type="region of interest" description="Disordered" evidence="1">
    <location>
        <begin position="1"/>
        <end position="31"/>
    </location>
</feature>
<accession>A0A375JD70</accession>
<name>A0A375JD70_9BURK</name>
<proteinExistence type="predicted"/>
<dbReference type="RefSeq" id="WP_116386308.1">
    <property type="nucleotide sequence ID" value="NZ_OVTA01000075.1"/>
</dbReference>